<feature type="signal peptide" evidence="1">
    <location>
        <begin position="1"/>
        <end position="33"/>
    </location>
</feature>
<evidence type="ECO:0000313" key="4">
    <source>
        <dbReference type="Proteomes" id="UP000199086"/>
    </source>
</evidence>
<dbReference type="InterPro" id="IPR015943">
    <property type="entry name" value="WD40/YVTN_repeat-like_dom_sf"/>
</dbReference>
<dbReference type="AlphaFoldDB" id="A0A1G6GD91"/>
<dbReference type="RefSeq" id="WP_217633955.1">
    <property type="nucleotide sequence ID" value="NZ_FMYF01000001.1"/>
</dbReference>
<dbReference type="EMBL" id="FMYF01000001">
    <property type="protein sequence ID" value="SDB79968.1"/>
    <property type="molecule type" value="Genomic_DNA"/>
</dbReference>
<dbReference type="STRING" id="1577474.GA0111570_101242"/>
<dbReference type="PANTHER" id="PTHR46928:SF1">
    <property type="entry name" value="MESENCHYME-SPECIFIC CELL SURFACE GLYCOPROTEIN"/>
    <property type="match status" value="1"/>
</dbReference>
<organism evidence="3 4">
    <name type="scientific">Raineyella antarctica</name>
    <dbReference type="NCBI Taxonomy" id="1577474"/>
    <lineage>
        <taxon>Bacteria</taxon>
        <taxon>Bacillati</taxon>
        <taxon>Actinomycetota</taxon>
        <taxon>Actinomycetes</taxon>
        <taxon>Propionibacteriales</taxon>
        <taxon>Propionibacteriaceae</taxon>
        <taxon>Raineyella</taxon>
    </lineage>
</organism>
<sequence length="578" mass="60286">MFDAFTRRTPALLAAGAALSLAATGLALTPASAASSVPTPITYSAPDAALALSPVGTYATGMFEQSAAEIVQYHAATQRAFVVNAQSGAVDVLEVADPANPAKVATLDVRGLSSADGSHVSDAAVVNSVSIRPDGLGVAAVEADARTDNGWVVFFDANAEVPTLLGAVRVGALPDMLTFSPDGRYVLVANEGEPDGERILPNGAKTYAADPEGSVSVIEVPNTVGAPRQNKVRTADFHKFDTGVMQLPAGVRVFGPETDVANPISANLEPEYVTVSPDGKTAYVTLQEANAIAEVNVRSAQVRAIHPLGTKDWSRVAADVSDKDKKIDITTANHPVKSYYLPDAIASYQAGGQTYLVTANEGDSRDWEAYSEEERVKDVALCPAQFPNATALQDSAALGRLKITTSAGYDAAKGCFSELYGYGGRSFSIWTTAGEQVFDSGSQFEQITAAALPAYFNSDHAEAKFDNRSDDKGPEPEGVAIGQVGGRTYAFVALERVGGIMVYDVTDPAKAKFTTYVNNRDFTAEATTEAGATNAAAGDLGPEGLSFIPATDSPTGEPVVAVANEVSGSTTFFAIDQL</sequence>
<evidence type="ECO:0000256" key="1">
    <source>
        <dbReference type="SAM" id="SignalP"/>
    </source>
</evidence>
<gene>
    <name evidence="3" type="ORF">GA0111570_101242</name>
</gene>
<dbReference type="Proteomes" id="UP000199086">
    <property type="component" value="Unassembled WGS sequence"/>
</dbReference>
<proteinExistence type="predicted"/>
<feature type="domain" description="Choice-of-anchor I" evidence="2">
    <location>
        <begin position="66"/>
        <end position="573"/>
    </location>
</feature>
<accession>A0A1G6GD91</accession>
<dbReference type="NCBIfam" id="NF038117">
    <property type="entry name" value="choice_anch_I"/>
    <property type="match status" value="1"/>
</dbReference>
<protein>
    <recommendedName>
        <fullName evidence="2">Choice-of-anchor I domain-containing protein</fullName>
    </recommendedName>
</protein>
<evidence type="ECO:0000313" key="3">
    <source>
        <dbReference type="EMBL" id="SDB79968.1"/>
    </source>
</evidence>
<dbReference type="InterPro" id="IPR052956">
    <property type="entry name" value="Mesenchyme-surface_protein"/>
</dbReference>
<dbReference type="Gene3D" id="2.130.10.10">
    <property type="entry name" value="YVTN repeat-like/Quinoprotein amine dehydrogenase"/>
    <property type="match status" value="1"/>
</dbReference>
<keyword evidence="4" id="KW-1185">Reference proteome</keyword>
<dbReference type="InterPro" id="IPR011045">
    <property type="entry name" value="N2O_reductase_N"/>
</dbReference>
<name>A0A1G6GD91_9ACTN</name>
<dbReference type="InterPro" id="IPR055188">
    <property type="entry name" value="Choice_anch_I"/>
</dbReference>
<reference evidence="3 4" key="1">
    <citation type="submission" date="2016-06" db="EMBL/GenBank/DDBJ databases">
        <authorList>
            <person name="Olsen C.W."/>
            <person name="Carey S."/>
            <person name="Hinshaw L."/>
            <person name="Karasin A.I."/>
        </authorList>
    </citation>
    <scope>NUCLEOTIDE SEQUENCE [LARGE SCALE GENOMIC DNA]</scope>
    <source>
        <strain evidence="3 4">LZ-22</strain>
    </source>
</reference>
<evidence type="ECO:0000259" key="2">
    <source>
        <dbReference type="Pfam" id="PF22494"/>
    </source>
</evidence>
<keyword evidence="1" id="KW-0732">Signal</keyword>
<dbReference type="Pfam" id="PF22494">
    <property type="entry name" value="choice_anch_I"/>
    <property type="match status" value="1"/>
</dbReference>
<feature type="chain" id="PRO_5011689230" description="Choice-of-anchor I domain-containing protein" evidence="1">
    <location>
        <begin position="34"/>
        <end position="578"/>
    </location>
</feature>
<dbReference type="PANTHER" id="PTHR46928">
    <property type="entry name" value="MESENCHYME-SPECIFIC CELL SURFACE GLYCOPROTEIN"/>
    <property type="match status" value="1"/>
</dbReference>
<dbReference type="SUPFAM" id="SSF50974">
    <property type="entry name" value="Nitrous oxide reductase, N-terminal domain"/>
    <property type="match status" value="1"/>
</dbReference>